<evidence type="ECO:0000313" key="3">
    <source>
        <dbReference type="Proteomes" id="UP000030665"/>
    </source>
</evidence>
<evidence type="ECO:0000256" key="1">
    <source>
        <dbReference type="SAM" id="MobiDB-lite"/>
    </source>
</evidence>
<evidence type="ECO:0000313" key="2">
    <source>
        <dbReference type="EMBL" id="CDW61176.1"/>
    </source>
</evidence>
<dbReference type="AlphaFoldDB" id="A0A077ZLF8"/>
<feature type="compositionally biased region" description="Polar residues" evidence="1">
    <location>
        <begin position="40"/>
        <end position="50"/>
    </location>
</feature>
<reference evidence="2" key="2">
    <citation type="submission" date="2014-03" db="EMBL/GenBank/DDBJ databases">
        <title>The whipworm genome and dual-species transcriptomics of an intimate host-pathogen interaction.</title>
        <authorList>
            <person name="Foth B.J."/>
            <person name="Tsai I.J."/>
            <person name="Reid A.J."/>
            <person name="Bancroft A.J."/>
            <person name="Nichol S."/>
            <person name="Tracey A."/>
            <person name="Holroyd N."/>
            <person name="Cotton J.A."/>
            <person name="Stanley E.J."/>
            <person name="Zarowiecki M."/>
            <person name="Liu J.Z."/>
            <person name="Huckvale T."/>
            <person name="Cooper P.J."/>
            <person name="Grencis R.K."/>
            <person name="Berriman M."/>
        </authorList>
    </citation>
    <scope>NUCLEOTIDE SEQUENCE [LARGE SCALE GENOMIC DNA]</scope>
</reference>
<keyword evidence="2" id="KW-0547">Nucleotide-binding</keyword>
<keyword evidence="2" id="KW-0067">ATP-binding</keyword>
<protein>
    <submittedName>
        <fullName evidence="2">TFIIH basal transcription factor complex helicase XPB subunit</fullName>
    </submittedName>
</protein>
<dbReference type="Proteomes" id="UP000030665">
    <property type="component" value="Unassembled WGS sequence"/>
</dbReference>
<keyword evidence="3" id="KW-1185">Reference proteome</keyword>
<proteinExistence type="predicted"/>
<name>A0A077ZLF8_TRITR</name>
<organism evidence="2 3">
    <name type="scientific">Trichuris trichiura</name>
    <name type="common">Whipworm</name>
    <name type="synonym">Trichocephalus trichiurus</name>
    <dbReference type="NCBI Taxonomy" id="36087"/>
    <lineage>
        <taxon>Eukaryota</taxon>
        <taxon>Metazoa</taxon>
        <taxon>Ecdysozoa</taxon>
        <taxon>Nematoda</taxon>
        <taxon>Enoplea</taxon>
        <taxon>Dorylaimia</taxon>
        <taxon>Trichinellida</taxon>
        <taxon>Trichuridae</taxon>
        <taxon>Trichuris</taxon>
    </lineage>
</organism>
<keyword evidence="2" id="KW-0378">Hydrolase</keyword>
<feature type="region of interest" description="Disordered" evidence="1">
    <location>
        <begin position="22"/>
        <end position="90"/>
    </location>
</feature>
<dbReference type="GO" id="GO:0004386">
    <property type="term" value="F:helicase activity"/>
    <property type="evidence" value="ECO:0007669"/>
    <property type="project" value="UniProtKB-KW"/>
</dbReference>
<dbReference type="EMBL" id="HG808073">
    <property type="protein sequence ID" value="CDW61176.1"/>
    <property type="molecule type" value="Genomic_DNA"/>
</dbReference>
<sequence>MDNETLSLSTKKEQIDFLQQVLSASDADAEEEDVRDDSTESGSKTSQSTFVRKDRSMSSLSGAHNVAYVHAETTSKATKERHPLFKRFRK</sequence>
<keyword evidence="2" id="KW-0347">Helicase</keyword>
<gene>
    <name evidence="2" type="ORF">TTRE_0000961301</name>
</gene>
<reference evidence="2" key="1">
    <citation type="submission" date="2014-01" db="EMBL/GenBank/DDBJ databases">
        <authorList>
            <person name="Aslett M."/>
        </authorList>
    </citation>
    <scope>NUCLEOTIDE SEQUENCE</scope>
</reference>
<dbReference type="STRING" id="36087.A0A077ZLF8"/>
<accession>A0A077ZLF8</accession>